<protein>
    <submittedName>
        <fullName evidence="1">Uncharacterized protein</fullName>
    </submittedName>
</protein>
<accession>A0A645ICY6</accession>
<gene>
    <name evidence="1" type="ORF">SDC9_195926</name>
</gene>
<name>A0A645ICY6_9ZZZZ</name>
<dbReference type="AlphaFoldDB" id="A0A645ICY6"/>
<comment type="caution">
    <text evidence="1">The sequence shown here is derived from an EMBL/GenBank/DDBJ whole genome shotgun (WGS) entry which is preliminary data.</text>
</comment>
<dbReference type="EMBL" id="VSSQ01110541">
    <property type="protein sequence ID" value="MPN48319.1"/>
    <property type="molecule type" value="Genomic_DNA"/>
</dbReference>
<evidence type="ECO:0000313" key="1">
    <source>
        <dbReference type="EMBL" id="MPN48319.1"/>
    </source>
</evidence>
<sequence>MKTFPNDAKKIKITFICDACGEDTPMEPIEIAETCDLIVPAVCPICFKEFDVKIKRTAEKSWIEIEDVAENEITVEVM</sequence>
<organism evidence="1">
    <name type="scientific">bioreactor metagenome</name>
    <dbReference type="NCBI Taxonomy" id="1076179"/>
    <lineage>
        <taxon>unclassified sequences</taxon>
        <taxon>metagenomes</taxon>
        <taxon>ecological metagenomes</taxon>
    </lineage>
</organism>
<reference evidence="1" key="1">
    <citation type="submission" date="2019-08" db="EMBL/GenBank/DDBJ databases">
        <authorList>
            <person name="Kucharzyk K."/>
            <person name="Murdoch R.W."/>
            <person name="Higgins S."/>
            <person name="Loffler F."/>
        </authorList>
    </citation>
    <scope>NUCLEOTIDE SEQUENCE</scope>
</reference>
<proteinExistence type="predicted"/>